<protein>
    <submittedName>
        <fullName evidence="1">Uncharacterized protein</fullName>
    </submittedName>
</protein>
<name>A0AAW1E6E2_ZOAVI</name>
<reference evidence="1 2" key="1">
    <citation type="journal article" date="2024" name="Genome Biol. Evol.">
        <title>Chromosome-level genome assembly of the viviparous eelpout Zoarces viviparus.</title>
        <authorList>
            <person name="Fuhrmann N."/>
            <person name="Brasseur M.V."/>
            <person name="Bakowski C.E."/>
            <person name="Podsiadlowski L."/>
            <person name="Prost S."/>
            <person name="Krehenwinkel H."/>
            <person name="Mayer C."/>
        </authorList>
    </citation>
    <scope>NUCLEOTIDE SEQUENCE [LARGE SCALE GENOMIC DNA]</scope>
    <source>
        <strain evidence="1">NO-MEL_2022_Ind0_liver</strain>
    </source>
</reference>
<dbReference type="AlphaFoldDB" id="A0AAW1E6E2"/>
<organism evidence="1 2">
    <name type="scientific">Zoarces viviparus</name>
    <name type="common">Viviparous eelpout</name>
    <name type="synonym">Blennius viviparus</name>
    <dbReference type="NCBI Taxonomy" id="48416"/>
    <lineage>
        <taxon>Eukaryota</taxon>
        <taxon>Metazoa</taxon>
        <taxon>Chordata</taxon>
        <taxon>Craniata</taxon>
        <taxon>Vertebrata</taxon>
        <taxon>Euteleostomi</taxon>
        <taxon>Actinopterygii</taxon>
        <taxon>Neopterygii</taxon>
        <taxon>Teleostei</taxon>
        <taxon>Neoteleostei</taxon>
        <taxon>Acanthomorphata</taxon>
        <taxon>Eupercaria</taxon>
        <taxon>Perciformes</taxon>
        <taxon>Cottioidei</taxon>
        <taxon>Zoarcales</taxon>
        <taxon>Zoarcidae</taxon>
        <taxon>Zoarcinae</taxon>
        <taxon>Zoarces</taxon>
    </lineage>
</organism>
<evidence type="ECO:0000313" key="1">
    <source>
        <dbReference type="EMBL" id="KAK9518151.1"/>
    </source>
</evidence>
<accession>A0AAW1E6E2</accession>
<sequence>MVSLCFESTVAENKNGYRTASKQSDDSCLLSSPFVLEAKMGHTQTRPTEVAPVGAMPPSPRTLCALRLAEPPHRFCCHYQHFSYPERAMSYLPPYSPSLFKRPDRR</sequence>
<dbReference type="EMBL" id="JBCEZU010000538">
    <property type="protein sequence ID" value="KAK9518151.1"/>
    <property type="molecule type" value="Genomic_DNA"/>
</dbReference>
<proteinExistence type="predicted"/>
<keyword evidence="2" id="KW-1185">Reference proteome</keyword>
<gene>
    <name evidence="1" type="ORF">VZT92_023466</name>
</gene>
<comment type="caution">
    <text evidence="1">The sequence shown here is derived from an EMBL/GenBank/DDBJ whole genome shotgun (WGS) entry which is preliminary data.</text>
</comment>
<dbReference type="Proteomes" id="UP001488805">
    <property type="component" value="Unassembled WGS sequence"/>
</dbReference>
<evidence type="ECO:0000313" key="2">
    <source>
        <dbReference type="Proteomes" id="UP001488805"/>
    </source>
</evidence>